<reference evidence="9" key="1">
    <citation type="journal article" date="2019" name="Int. J. Syst. Evol. Microbiol.">
        <title>The Global Catalogue of Microorganisms (GCM) 10K type strain sequencing project: providing services to taxonomists for standard genome sequencing and annotation.</title>
        <authorList>
            <consortium name="The Broad Institute Genomics Platform"/>
            <consortium name="The Broad Institute Genome Sequencing Center for Infectious Disease"/>
            <person name="Wu L."/>
            <person name="Ma J."/>
        </authorList>
    </citation>
    <scope>NUCLEOTIDE SEQUENCE [LARGE SCALE GENOMIC DNA]</scope>
    <source>
        <strain evidence="9">TISTR 2562</strain>
    </source>
</reference>
<gene>
    <name evidence="8" type="ORF">ACFSUD_08260</name>
</gene>
<evidence type="ECO:0000256" key="3">
    <source>
        <dbReference type="ARBA" id="ARBA00023143"/>
    </source>
</evidence>
<comment type="subcellular location">
    <subcellularLocation>
        <location evidence="1 4">Bacterial flagellum basal body</location>
    </subcellularLocation>
</comment>
<keyword evidence="8" id="KW-0282">Flagellum</keyword>
<organism evidence="8 9">
    <name type="scientific">Sulfitobacter aestuarii</name>
    <dbReference type="NCBI Taxonomy" id="2161676"/>
    <lineage>
        <taxon>Bacteria</taxon>
        <taxon>Pseudomonadati</taxon>
        <taxon>Pseudomonadota</taxon>
        <taxon>Alphaproteobacteria</taxon>
        <taxon>Rhodobacterales</taxon>
        <taxon>Roseobacteraceae</taxon>
        <taxon>Sulfitobacter</taxon>
    </lineage>
</organism>
<keyword evidence="9" id="KW-1185">Reference proteome</keyword>
<dbReference type="Pfam" id="PF00460">
    <property type="entry name" value="Flg_bb_rod"/>
    <property type="match status" value="1"/>
</dbReference>
<dbReference type="InterPro" id="IPR053967">
    <property type="entry name" value="LlgE_F_G-like_D1"/>
</dbReference>
<dbReference type="InterPro" id="IPR001444">
    <property type="entry name" value="Flag_bb_rod_N"/>
</dbReference>
<dbReference type="RefSeq" id="WP_386373293.1">
    <property type="nucleotide sequence ID" value="NZ_JBHUMP010000005.1"/>
</dbReference>
<dbReference type="Pfam" id="PF06429">
    <property type="entry name" value="Flg_bbr_C"/>
    <property type="match status" value="1"/>
</dbReference>
<name>A0ABW5U4A3_9RHOB</name>
<accession>A0ABW5U4A3</accession>
<feature type="domain" description="Flagellar basal body rod protein N-terminal" evidence="5">
    <location>
        <begin position="11"/>
        <end position="35"/>
    </location>
</feature>
<evidence type="ECO:0000259" key="6">
    <source>
        <dbReference type="Pfam" id="PF06429"/>
    </source>
</evidence>
<comment type="similarity">
    <text evidence="2 4">Belongs to the flagella basal body rod proteins family.</text>
</comment>
<keyword evidence="3 4" id="KW-0975">Bacterial flagellum</keyword>
<dbReference type="Proteomes" id="UP001597474">
    <property type="component" value="Unassembled WGS sequence"/>
</dbReference>
<dbReference type="InterPro" id="IPR037925">
    <property type="entry name" value="FlgE/F/G-like"/>
</dbReference>
<dbReference type="NCBIfam" id="TIGR03506">
    <property type="entry name" value="FlgEFG_subfam"/>
    <property type="match status" value="1"/>
</dbReference>
<evidence type="ECO:0000259" key="5">
    <source>
        <dbReference type="Pfam" id="PF00460"/>
    </source>
</evidence>
<dbReference type="PANTHER" id="PTHR30435">
    <property type="entry name" value="FLAGELLAR PROTEIN"/>
    <property type="match status" value="1"/>
</dbReference>
<comment type="caution">
    <text evidence="8">The sequence shown here is derived from an EMBL/GenBank/DDBJ whole genome shotgun (WGS) entry which is preliminary data.</text>
</comment>
<dbReference type="PROSITE" id="PS00588">
    <property type="entry name" value="FLAGELLA_BB_ROD"/>
    <property type="match status" value="1"/>
</dbReference>
<keyword evidence="8" id="KW-0966">Cell projection</keyword>
<dbReference type="InterPro" id="IPR019776">
    <property type="entry name" value="Flagellar_basal_body_rod_CS"/>
</dbReference>
<proteinExistence type="inferred from homology"/>
<evidence type="ECO:0000256" key="4">
    <source>
        <dbReference type="RuleBase" id="RU362116"/>
    </source>
</evidence>
<evidence type="ECO:0000256" key="2">
    <source>
        <dbReference type="ARBA" id="ARBA00009677"/>
    </source>
</evidence>
<dbReference type="InterPro" id="IPR010930">
    <property type="entry name" value="Flg_bb/hook_C_dom"/>
</dbReference>
<dbReference type="InterPro" id="IPR020013">
    <property type="entry name" value="Flagellar_FlgE/F/G"/>
</dbReference>
<evidence type="ECO:0000313" key="9">
    <source>
        <dbReference type="Proteomes" id="UP001597474"/>
    </source>
</evidence>
<dbReference type="Pfam" id="PF22692">
    <property type="entry name" value="LlgE_F_G_D1"/>
    <property type="match status" value="1"/>
</dbReference>
<evidence type="ECO:0000313" key="8">
    <source>
        <dbReference type="EMBL" id="MFD2739557.1"/>
    </source>
</evidence>
<feature type="domain" description="Flagellar hook protein FlgE/F/G-like D1" evidence="7">
    <location>
        <begin position="84"/>
        <end position="150"/>
    </location>
</feature>
<dbReference type="PANTHER" id="PTHR30435:SF19">
    <property type="entry name" value="FLAGELLAR BASAL-BODY ROD PROTEIN FLGG"/>
    <property type="match status" value="1"/>
</dbReference>
<feature type="domain" description="Flagellar basal-body/hook protein C-terminal" evidence="6">
    <location>
        <begin position="197"/>
        <end position="241"/>
    </location>
</feature>
<protein>
    <submittedName>
        <fullName evidence="8">Flagellar hook-basal body complex protein</fullName>
    </submittedName>
</protein>
<evidence type="ECO:0000259" key="7">
    <source>
        <dbReference type="Pfam" id="PF22692"/>
    </source>
</evidence>
<evidence type="ECO:0000256" key="1">
    <source>
        <dbReference type="ARBA" id="ARBA00004117"/>
    </source>
</evidence>
<sequence>MENVGYLAYARASQLERATDVAANNIANANTAGFRASRTLFENYVAQSNAAGDLGAVSYAIDRGTVSDLSQGALTRTGNPLDIAITGDGWLGYLTTTGQTALGREGSLVQNAAGDLSTTAGDLLLDLGGAPINIPPGSGEISIARDGTISGGNGEVIAQVGVFDAPDIAFWERLSGTMMVPRDGVAPLNPTLEPALMQGHVEQSNVSPIAEMSRLIELQRAYEHSMSLAKTADDLRKEALSRLRSNS</sequence>
<dbReference type="EMBL" id="JBHUMP010000005">
    <property type="protein sequence ID" value="MFD2739557.1"/>
    <property type="molecule type" value="Genomic_DNA"/>
</dbReference>
<keyword evidence="8" id="KW-0969">Cilium</keyword>
<dbReference type="SUPFAM" id="SSF117143">
    <property type="entry name" value="Flagellar hook protein flgE"/>
    <property type="match status" value="1"/>
</dbReference>